<keyword evidence="1" id="KW-0500">Molybdenum</keyword>
<evidence type="ECO:0000256" key="2">
    <source>
        <dbReference type="ARBA" id="ARBA00023002"/>
    </source>
</evidence>
<dbReference type="Gene3D" id="3.90.1170.50">
    <property type="entry name" value="Aldehyde oxidase/xanthine dehydrogenase, a/b hammerhead"/>
    <property type="match status" value="1"/>
</dbReference>
<comment type="caution">
    <text evidence="4">The sequence shown here is derived from an EMBL/GenBank/DDBJ whole genome shotgun (WGS) entry which is preliminary data.</text>
</comment>
<name>A0A1E7KFV2_9ACTN</name>
<dbReference type="GO" id="GO:0005506">
    <property type="term" value="F:iron ion binding"/>
    <property type="evidence" value="ECO:0007669"/>
    <property type="project" value="InterPro"/>
</dbReference>
<proteinExistence type="predicted"/>
<dbReference type="OrthoDB" id="8428274at2"/>
<feature type="domain" description="Aldehyde oxidase/xanthine dehydrogenase a/b hammerhead" evidence="3">
    <location>
        <begin position="24"/>
        <end position="133"/>
    </location>
</feature>
<dbReference type="InterPro" id="IPR037165">
    <property type="entry name" value="AldOxase/xan_DH_Mopterin-bd_sf"/>
</dbReference>
<dbReference type="Pfam" id="PF01315">
    <property type="entry name" value="Ald_Xan_dh_C"/>
    <property type="match status" value="1"/>
</dbReference>
<organism evidence="4 5">
    <name type="scientific">Streptomyces oceani</name>
    <dbReference type="NCBI Taxonomy" id="1075402"/>
    <lineage>
        <taxon>Bacteria</taxon>
        <taxon>Bacillati</taxon>
        <taxon>Actinomycetota</taxon>
        <taxon>Actinomycetes</taxon>
        <taxon>Kitasatosporales</taxon>
        <taxon>Streptomycetaceae</taxon>
        <taxon>Streptomyces</taxon>
    </lineage>
</organism>
<dbReference type="PANTHER" id="PTHR11908">
    <property type="entry name" value="XANTHINE DEHYDROGENASE"/>
    <property type="match status" value="1"/>
</dbReference>
<dbReference type="InterPro" id="IPR016208">
    <property type="entry name" value="Ald_Oxase/xanthine_DH-like"/>
</dbReference>
<dbReference type="SUPFAM" id="SSF54665">
    <property type="entry name" value="CO dehydrogenase molybdoprotein N-domain-like"/>
    <property type="match status" value="1"/>
</dbReference>
<dbReference type="STRING" id="1075402.AN216_15220"/>
<gene>
    <name evidence="4" type="ORF">AN216_15220</name>
</gene>
<dbReference type="Pfam" id="PF02738">
    <property type="entry name" value="MoCoBD_1"/>
    <property type="match status" value="1"/>
</dbReference>
<evidence type="ECO:0000313" key="5">
    <source>
        <dbReference type="Proteomes" id="UP000176101"/>
    </source>
</evidence>
<dbReference type="InterPro" id="IPR036856">
    <property type="entry name" value="Ald_Oxase/Xan_DH_a/b_sf"/>
</dbReference>
<dbReference type="PATRIC" id="fig|1075402.3.peg.1962"/>
<evidence type="ECO:0000256" key="1">
    <source>
        <dbReference type="ARBA" id="ARBA00022505"/>
    </source>
</evidence>
<keyword evidence="2" id="KW-0560">Oxidoreductase</keyword>
<dbReference type="GO" id="GO:0016491">
    <property type="term" value="F:oxidoreductase activity"/>
    <property type="evidence" value="ECO:0007669"/>
    <property type="project" value="UniProtKB-KW"/>
</dbReference>
<sequence>MTTGARSRAVGTPVARVEGHAKVTGTARYAYEQPAGAGPPLYAHPVLSTVPHGRVRALETMAARTLDGVVTVLTPDNAGQLDDLRGAQDGELAVLQSNEVAFRGQFIAVVVAESPEAAQQAAGLVEADYDELPHHTELRGDSGDLYTPERVNPAFAPDTVEGDVDGALDSAEHMVDVTYLTPMEHNNPMEPHAAVALWEAEGGPADRPIPAGSDAERPSSDGVATVRLTLYASTQGAHTVRSTLAPLFGLRKEEMRVVSPHVGGGFGSKGMPHAHDVLAVLCARAVPGRAVKLALTRQQTFSLAGHRTPTLQRLRLAADSTGRMAAVAHEVTEHTSTVKEFAEQTACGTRMMYAAPNRRTAHRLAALNVPVPSWMRAPGEAPGIFALETAMDELASACELDPIELRLRNDPPLDPESGKPWSGRRLVECLRQGARRFGWQEGPPGSRRRREGDQLVGMGVAASTYPCYTSPGSRALVRHDGTEHYTVRIGAADIGTGTWTTLTQIAADALDRPVEAVTVEIGDTDLPHATVAGGSSGMASWGPTIVATARRFRTEHGQQPAAGAVMTGELPDNPDAEQFALHSFGAQFAEVRVDVDTGEVRVTRMLGVFSAGRIINPRTARSQFIGGMTMGLSMALHEHGVLDHRTGHVVNHDLASYHIAAHADIADVEAEWLEETDPHANTMGSRGIGEIGIVGAPAAVVNAVYDATGIRGRSLPLTPDKLVR</sequence>
<dbReference type="Gene3D" id="3.30.365.10">
    <property type="entry name" value="Aldehyde oxidase/xanthine dehydrogenase, molybdopterin binding domain"/>
    <property type="match status" value="4"/>
</dbReference>
<dbReference type="InterPro" id="IPR000674">
    <property type="entry name" value="Ald_Oxase/Xan_DH_a/b"/>
</dbReference>
<dbReference type="RefSeq" id="WP_070197179.1">
    <property type="nucleotide sequence ID" value="NZ_LJGU01000127.1"/>
</dbReference>
<reference evidence="4 5" key="1">
    <citation type="journal article" date="2016" name="Front. Microbiol.">
        <title>Comparative Genomics Analysis of Streptomyces Species Reveals Their Adaptation to the Marine Environment and Their Diversity at the Genomic Level.</title>
        <authorList>
            <person name="Tian X."/>
            <person name="Zhang Z."/>
            <person name="Yang T."/>
            <person name="Chen M."/>
            <person name="Li J."/>
            <person name="Chen F."/>
            <person name="Yang J."/>
            <person name="Li W."/>
            <person name="Zhang B."/>
            <person name="Zhang Z."/>
            <person name="Wu J."/>
            <person name="Zhang C."/>
            <person name="Long L."/>
            <person name="Xiao J."/>
        </authorList>
    </citation>
    <scope>NUCLEOTIDE SEQUENCE [LARGE SCALE GENOMIC DNA]</scope>
    <source>
        <strain evidence="4 5">SCSIO 02100</strain>
    </source>
</reference>
<accession>A0A1E7KFV2</accession>
<dbReference type="EMBL" id="LJGU01000127">
    <property type="protein sequence ID" value="OEV02786.1"/>
    <property type="molecule type" value="Genomic_DNA"/>
</dbReference>
<dbReference type="PANTHER" id="PTHR11908:SF132">
    <property type="entry name" value="ALDEHYDE OXIDASE 1-RELATED"/>
    <property type="match status" value="1"/>
</dbReference>
<dbReference type="Pfam" id="PF20256">
    <property type="entry name" value="MoCoBD_2"/>
    <property type="match status" value="2"/>
</dbReference>
<evidence type="ECO:0000313" key="4">
    <source>
        <dbReference type="EMBL" id="OEV02786.1"/>
    </source>
</evidence>
<dbReference type="InterPro" id="IPR046867">
    <property type="entry name" value="AldOxase/xan_DH_MoCoBD2"/>
</dbReference>
<dbReference type="InterPro" id="IPR008274">
    <property type="entry name" value="AldOxase/xan_DH_MoCoBD1"/>
</dbReference>
<dbReference type="AlphaFoldDB" id="A0A1E7KFV2"/>
<protein>
    <submittedName>
        <fullName evidence="4">Xanthine dehydrogenase</fullName>
    </submittedName>
</protein>
<dbReference type="SMART" id="SM01008">
    <property type="entry name" value="Ald_Xan_dh_C"/>
    <property type="match status" value="1"/>
</dbReference>
<dbReference type="SUPFAM" id="SSF56003">
    <property type="entry name" value="Molybdenum cofactor-binding domain"/>
    <property type="match status" value="1"/>
</dbReference>
<keyword evidence="5" id="KW-1185">Reference proteome</keyword>
<evidence type="ECO:0000259" key="3">
    <source>
        <dbReference type="SMART" id="SM01008"/>
    </source>
</evidence>
<dbReference type="Proteomes" id="UP000176101">
    <property type="component" value="Unassembled WGS sequence"/>
</dbReference>